<proteinExistence type="inferred from homology"/>
<comment type="function">
    <text evidence="5">This is one of the proteins that binds to the 5S RNA in the ribosome where it forms part of the central protuberance.</text>
</comment>
<dbReference type="InterPro" id="IPR020930">
    <property type="entry name" value="Ribosomal_uL5_bac-type"/>
</dbReference>
<dbReference type="InterPro" id="IPR029751">
    <property type="entry name" value="Ribosomal_L25_dom"/>
</dbReference>
<feature type="compositionally biased region" description="Basic and acidic residues" evidence="6">
    <location>
        <begin position="207"/>
        <end position="226"/>
    </location>
</feature>
<evidence type="ECO:0000259" key="8">
    <source>
        <dbReference type="Pfam" id="PF14693"/>
    </source>
</evidence>
<evidence type="ECO:0000256" key="5">
    <source>
        <dbReference type="HAMAP-Rule" id="MF_01334"/>
    </source>
</evidence>
<dbReference type="Pfam" id="PF14693">
    <property type="entry name" value="Ribosomal_TL5_C"/>
    <property type="match status" value="1"/>
</dbReference>
<name>A0A2M7BY89_9BACT</name>
<comment type="caution">
    <text evidence="9">The sequence shown here is derived from an EMBL/GenBank/DDBJ whole genome shotgun (WGS) entry which is preliminary data.</text>
</comment>
<keyword evidence="3 5" id="KW-0689">Ribosomal protein</keyword>
<keyword evidence="2 5" id="KW-0694">RNA-binding</keyword>
<dbReference type="AlphaFoldDB" id="A0A2M7BY89"/>
<dbReference type="GO" id="GO:0022625">
    <property type="term" value="C:cytosolic large ribosomal subunit"/>
    <property type="evidence" value="ECO:0007669"/>
    <property type="project" value="TreeGrafter"/>
</dbReference>
<dbReference type="InterPro" id="IPR020057">
    <property type="entry name" value="Ribosomal_bL25_b-dom"/>
</dbReference>
<accession>A0A2M7BY89</accession>
<gene>
    <name evidence="5" type="primary">rplY</name>
    <name evidence="5" type="synonym">ctc</name>
    <name evidence="9" type="ORF">COS47_01600</name>
</gene>
<evidence type="ECO:0000256" key="2">
    <source>
        <dbReference type="ARBA" id="ARBA00022884"/>
    </source>
</evidence>
<dbReference type="InterPro" id="IPR037121">
    <property type="entry name" value="Ribosomal_bL25_C"/>
</dbReference>
<dbReference type="Gene3D" id="2.170.120.20">
    <property type="entry name" value="Ribosomal protein L25, beta domain"/>
    <property type="match status" value="1"/>
</dbReference>
<organism evidence="9 10">
    <name type="scientific">Candidatus Nealsonbacteria bacterium CG03_land_8_20_14_0_80_36_12</name>
    <dbReference type="NCBI Taxonomy" id="1974701"/>
    <lineage>
        <taxon>Bacteria</taxon>
        <taxon>Candidatus Nealsoniibacteriota</taxon>
    </lineage>
</organism>
<keyword evidence="4 5" id="KW-0687">Ribonucleoprotein</keyword>
<reference evidence="10" key="1">
    <citation type="submission" date="2017-09" db="EMBL/GenBank/DDBJ databases">
        <title>Depth-based differentiation of microbial function through sediment-hosted aquifers and enrichment of novel symbionts in the deep terrestrial subsurface.</title>
        <authorList>
            <person name="Probst A.J."/>
            <person name="Ladd B."/>
            <person name="Jarett J.K."/>
            <person name="Geller-Mcgrath D.E."/>
            <person name="Sieber C.M.K."/>
            <person name="Emerson J.B."/>
            <person name="Anantharaman K."/>
            <person name="Thomas B.C."/>
            <person name="Malmstrom R."/>
            <person name="Stieglmeier M."/>
            <person name="Klingl A."/>
            <person name="Woyke T."/>
            <person name="Ryan C.M."/>
            <person name="Banfield J.F."/>
        </authorList>
    </citation>
    <scope>NUCLEOTIDE SEQUENCE [LARGE SCALE GENOMIC DNA]</scope>
</reference>
<dbReference type="Gene3D" id="2.40.240.10">
    <property type="entry name" value="Ribosomal Protein L25, Chain P"/>
    <property type="match status" value="1"/>
</dbReference>
<evidence type="ECO:0000256" key="3">
    <source>
        <dbReference type="ARBA" id="ARBA00022980"/>
    </source>
</evidence>
<evidence type="ECO:0000256" key="1">
    <source>
        <dbReference type="ARBA" id="ARBA00022730"/>
    </source>
</evidence>
<keyword evidence="1 5" id="KW-0699">rRNA-binding</keyword>
<dbReference type="PANTHER" id="PTHR33284">
    <property type="entry name" value="RIBOSOMAL PROTEIN L25/GLN-TRNA SYNTHETASE, ANTI-CODON-BINDING DOMAIN-CONTAINING PROTEIN"/>
    <property type="match status" value="1"/>
</dbReference>
<dbReference type="HAMAP" id="MF_01334">
    <property type="entry name" value="Ribosomal_bL25_CTC"/>
    <property type="match status" value="1"/>
</dbReference>
<protein>
    <recommendedName>
        <fullName evidence="5">Large ribosomal subunit protein bL25</fullName>
    </recommendedName>
    <alternativeName>
        <fullName evidence="5">General stress protein CTC</fullName>
    </alternativeName>
</protein>
<dbReference type="InterPro" id="IPR011035">
    <property type="entry name" value="Ribosomal_bL25/Gln-tRNA_synth"/>
</dbReference>
<comment type="similarity">
    <text evidence="5">Belongs to the bacterial ribosomal protein bL25 family. CTC subfamily.</text>
</comment>
<comment type="subunit">
    <text evidence="5">Part of the 50S ribosomal subunit; part of the 5S rRNA/L5/L18/L25 subcomplex. Contacts the 5S rRNA. Binds to the 5S rRNA independently of L5 and L18.</text>
</comment>
<dbReference type="EMBL" id="PEUV01000033">
    <property type="protein sequence ID" value="PIV12618.1"/>
    <property type="molecule type" value="Genomic_DNA"/>
</dbReference>
<dbReference type="GO" id="GO:0008097">
    <property type="term" value="F:5S rRNA binding"/>
    <property type="evidence" value="ECO:0007669"/>
    <property type="project" value="InterPro"/>
</dbReference>
<dbReference type="InterPro" id="IPR001021">
    <property type="entry name" value="Ribosomal_bL25_long"/>
</dbReference>
<evidence type="ECO:0000313" key="10">
    <source>
        <dbReference type="Proteomes" id="UP000230324"/>
    </source>
</evidence>
<dbReference type="PANTHER" id="PTHR33284:SF1">
    <property type="entry name" value="RIBOSOMAL PROTEIN L25_GLN-TRNA SYNTHETASE, ANTI-CODON-BINDING DOMAIN-CONTAINING PROTEIN"/>
    <property type="match status" value="1"/>
</dbReference>
<feature type="region of interest" description="Disordered" evidence="6">
    <location>
        <begin position="203"/>
        <end position="240"/>
    </location>
</feature>
<dbReference type="GO" id="GO:0003735">
    <property type="term" value="F:structural constituent of ribosome"/>
    <property type="evidence" value="ECO:0007669"/>
    <property type="project" value="InterPro"/>
</dbReference>
<evidence type="ECO:0000256" key="6">
    <source>
        <dbReference type="SAM" id="MobiDB-lite"/>
    </source>
</evidence>
<dbReference type="GO" id="GO:0006412">
    <property type="term" value="P:translation"/>
    <property type="evidence" value="ECO:0007669"/>
    <property type="project" value="UniProtKB-UniRule"/>
</dbReference>
<dbReference type="Proteomes" id="UP000230324">
    <property type="component" value="Unassembled WGS sequence"/>
</dbReference>
<evidence type="ECO:0000256" key="4">
    <source>
        <dbReference type="ARBA" id="ARBA00023274"/>
    </source>
</evidence>
<dbReference type="InterPro" id="IPR020056">
    <property type="entry name" value="Rbsml_bL25/Gln-tRNA_synth_N"/>
</dbReference>
<evidence type="ECO:0000313" key="9">
    <source>
        <dbReference type="EMBL" id="PIV12618.1"/>
    </source>
</evidence>
<dbReference type="CDD" id="cd00495">
    <property type="entry name" value="Ribosomal_L25_TL5_CTC"/>
    <property type="match status" value="1"/>
</dbReference>
<feature type="domain" description="Large ribosomal subunit protein bL25 beta" evidence="8">
    <location>
        <begin position="117"/>
        <end position="199"/>
    </location>
</feature>
<feature type="domain" description="Large ribosomal subunit protein bL25 L25" evidence="7">
    <location>
        <begin position="4"/>
        <end position="107"/>
    </location>
</feature>
<dbReference type="SUPFAM" id="SSF50715">
    <property type="entry name" value="Ribosomal protein L25-like"/>
    <property type="match status" value="1"/>
</dbReference>
<sequence>MLTLSAKIRKILGKKVKTLRKQGVIPAVLYGPKTKNLSLEINLKEFEKVYKEAGESSLITLAIAKGEDEAKASSSSDEFGEPKAKTIVLIHDVKKDPLTDQFLHVDFYQPSLKEETEAKVPLVFEGEPPAIKELGGTLVKSISEVEIKALPQNLPHEIKVEISSLKTFEDEILVKDLKVPEGVKILRKPEEIIASVLPPEKVEEELEKPVEEKVEEVEKVGEKEKKEEEEEKEEEKRSEK</sequence>
<dbReference type="Pfam" id="PF01386">
    <property type="entry name" value="Ribosomal_L25p"/>
    <property type="match status" value="1"/>
</dbReference>
<dbReference type="NCBIfam" id="TIGR00731">
    <property type="entry name" value="bL25_bact_ctc"/>
    <property type="match status" value="1"/>
</dbReference>
<evidence type="ECO:0000259" key="7">
    <source>
        <dbReference type="Pfam" id="PF01386"/>
    </source>
</evidence>